<proteinExistence type="predicted"/>
<gene>
    <name evidence="5" type="ORF">B2G88_13990</name>
</gene>
<dbReference type="AlphaFoldDB" id="A0A202E5G8"/>
<dbReference type="InterPro" id="IPR055769">
    <property type="entry name" value="DUF7345"/>
</dbReference>
<sequence>MPVVAAEPVDTGPGAPAQGDISLGQIQDETENGNAVPDDQTGSDRLTDASEIHIVVSVHENHSATFEVDYRFENNSESNWETLRDDIETNTEEYAEAERSAWNNTKAEGENATEREMEIRDLSIETDTSSAPQDLGHVKISFEWTAFAYGELNRLEVDESLTGMTLMQDTTMQLFPPAGYVISNGDEDTEDDTDEATAESVFWHGDEVDFASDPPTVVMIENGNTNEAETEPESPDPDPEPNPAMPWLIVAAALVLLVVVAAVGWWLRDTGIVGPTEVTQPEETAASGPEAQPDPAKSVTEPPPELLSNEERVLRLLEQRGGRIKQQEVVSQLDWTEAKTSQVVSGLREDDDIEVFRIGRENVLSLPDGDEQATGDATSPGTTESETDDTNGDDTGTDE</sequence>
<keyword evidence="2" id="KW-1133">Transmembrane helix</keyword>
<keyword evidence="2" id="KW-0812">Transmembrane</keyword>
<reference evidence="5 6" key="1">
    <citation type="submission" date="2017-02" db="EMBL/GenBank/DDBJ databases">
        <title>Natronthermophilus aegyptiacus gen. nov.,sp. nov., an aerobic, extremely halophilic alkalithermophilic archaeon isolated from the athalassohaline Wadi An Natrun, Egypt.</title>
        <authorList>
            <person name="Zhao B."/>
        </authorList>
    </citation>
    <scope>NUCLEOTIDE SEQUENCE [LARGE SCALE GENOMIC DNA]</scope>
    <source>
        <strain evidence="5 6">CGMCC 1.3597</strain>
    </source>
</reference>
<name>A0A202E5G8_9EURY</name>
<feature type="region of interest" description="Disordered" evidence="1">
    <location>
        <begin position="277"/>
        <end position="308"/>
    </location>
</feature>
<evidence type="ECO:0000313" key="5">
    <source>
        <dbReference type="EMBL" id="OVE83546.1"/>
    </source>
</evidence>
<accession>A0A202E5G8</accession>
<comment type="caution">
    <text evidence="5">The sequence shown here is derived from an EMBL/GenBank/DDBJ whole genome shotgun (WGS) entry which is preliminary data.</text>
</comment>
<keyword evidence="2" id="KW-0472">Membrane</keyword>
<evidence type="ECO:0000259" key="3">
    <source>
        <dbReference type="Pfam" id="PF24034"/>
    </source>
</evidence>
<evidence type="ECO:0008006" key="7">
    <source>
        <dbReference type="Google" id="ProtNLM"/>
    </source>
</evidence>
<feature type="domain" description="DUF7343" evidence="3">
    <location>
        <begin position="306"/>
        <end position="367"/>
    </location>
</feature>
<dbReference type="Pfam" id="PF24036">
    <property type="entry name" value="DUF7345"/>
    <property type="match status" value="1"/>
</dbReference>
<dbReference type="Proteomes" id="UP000196084">
    <property type="component" value="Unassembled WGS sequence"/>
</dbReference>
<feature type="domain" description="DUF7345" evidence="4">
    <location>
        <begin position="56"/>
        <end position="180"/>
    </location>
</feature>
<dbReference type="Pfam" id="PF24034">
    <property type="entry name" value="DUF7343"/>
    <property type="match status" value="1"/>
</dbReference>
<protein>
    <recommendedName>
        <fullName evidence="7">HTH iclR-type domain-containing protein</fullName>
    </recommendedName>
</protein>
<feature type="transmembrane region" description="Helical" evidence="2">
    <location>
        <begin position="244"/>
        <end position="267"/>
    </location>
</feature>
<dbReference type="EMBL" id="MWPH01000003">
    <property type="protein sequence ID" value="OVE83546.1"/>
    <property type="molecule type" value="Genomic_DNA"/>
</dbReference>
<feature type="region of interest" description="Disordered" evidence="1">
    <location>
        <begin position="362"/>
        <end position="399"/>
    </location>
</feature>
<keyword evidence="6" id="KW-1185">Reference proteome</keyword>
<feature type="region of interest" description="Disordered" evidence="1">
    <location>
        <begin position="1"/>
        <end position="44"/>
    </location>
</feature>
<evidence type="ECO:0000259" key="4">
    <source>
        <dbReference type="Pfam" id="PF24036"/>
    </source>
</evidence>
<evidence type="ECO:0000256" key="2">
    <source>
        <dbReference type="SAM" id="Phobius"/>
    </source>
</evidence>
<feature type="compositionally biased region" description="Acidic residues" evidence="1">
    <location>
        <begin position="385"/>
        <end position="399"/>
    </location>
</feature>
<dbReference type="InterPro" id="IPR055767">
    <property type="entry name" value="DUF7343"/>
</dbReference>
<evidence type="ECO:0000313" key="6">
    <source>
        <dbReference type="Proteomes" id="UP000196084"/>
    </source>
</evidence>
<evidence type="ECO:0000256" key="1">
    <source>
        <dbReference type="SAM" id="MobiDB-lite"/>
    </source>
</evidence>
<organism evidence="5 6">
    <name type="scientific">Natronolimnobius baerhuensis</name>
    <dbReference type="NCBI Taxonomy" id="253108"/>
    <lineage>
        <taxon>Archaea</taxon>
        <taxon>Methanobacteriati</taxon>
        <taxon>Methanobacteriota</taxon>
        <taxon>Stenosarchaea group</taxon>
        <taxon>Halobacteria</taxon>
        <taxon>Halobacteriales</taxon>
        <taxon>Natrialbaceae</taxon>
        <taxon>Natronolimnobius</taxon>
    </lineage>
</organism>